<evidence type="ECO:0000313" key="1">
    <source>
        <dbReference type="EMBL" id="KAI3930491.1"/>
    </source>
</evidence>
<protein>
    <submittedName>
        <fullName evidence="1">Uncharacterized protein</fullName>
    </submittedName>
</protein>
<keyword evidence="2" id="KW-1185">Reference proteome</keyword>
<evidence type="ECO:0000313" key="2">
    <source>
        <dbReference type="Proteomes" id="UP001202328"/>
    </source>
</evidence>
<dbReference type="AlphaFoldDB" id="A0AAD4T141"/>
<reference evidence="1" key="1">
    <citation type="submission" date="2022-04" db="EMBL/GenBank/DDBJ databases">
        <title>A functionally conserved STORR gene fusion in Papaver species that diverged 16.8 million years ago.</title>
        <authorList>
            <person name="Catania T."/>
        </authorList>
    </citation>
    <scope>NUCLEOTIDE SEQUENCE</scope>
    <source>
        <strain evidence="1">S-188037</strain>
    </source>
</reference>
<dbReference type="Proteomes" id="UP001202328">
    <property type="component" value="Unassembled WGS sequence"/>
</dbReference>
<organism evidence="1 2">
    <name type="scientific">Papaver atlanticum</name>
    <dbReference type="NCBI Taxonomy" id="357466"/>
    <lineage>
        <taxon>Eukaryota</taxon>
        <taxon>Viridiplantae</taxon>
        <taxon>Streptophyta</taxon>
        <taxon>Embryophyta</taxon>
        <taxon>Tracheophyta</taxon>
        <taxon>Spermatophyta</taxon>
        <taxon>Magnoliopsida</taxon>
        <taxon>Ranunculales</taxon>
        <taxon>Papaveraceae</taxon>
        <taxon>Papaveroideae</taxon>
        <taxon>Papaver</taxon>
    </lineage>
</organism>
<accession>A0AAD4T141</accession>
<name>A0AAD4T141_9MAGN</name>
<comment type="caution">
    <text evidence="1">The sequence shown here is derived from an EMBL/GenBank/DDBJ whole genome shotgun (WGS) entry which is preliminary data.</text>
</comment>
<dbReference type="EMBL" id="JAJJMB010007362">
    <property type="protein sequence ID" value="KAI3930491.1"/>
    <property type="molecule type" value="Genomic_DNA"/>
</dbReference>
<gene>
    <name evidence="1" type="ORF">MKW98_022140</name>
</gene>
<proteinExistence type="predicted"/>
<sequence length="59" mass="6430">MYYHPPNRANLRHQNQVLNEEASPSINSSSNGICGLEAFGVGGVDTQKKNAIINMNNNT</sequence>